<keyword evidence="1" id="KW-0472">Membrane</keyword>
<reference evidence="2 3" key="1">
    <citation type="submission" date="2019-09" db="EMBL/GenBank/DDBJ databases">
        <authorList>
            <consortium name="PulseNet: The National Subtyping Network for Foodborne Disease Surveillance"/>
            <person name="Tarr C.L."/>
            <person name="Trees E."/>
            <person name="Katz L.S."/>
            <person name="Carleton-Romer H.A."/>
            <person name="Stroika S."/>
            <person name="Kucerova Z."/>
            <person name="Roache K.F."/>
            <person name="Sabol A.L."/>
            <person name="Besser J."/>
            <person name="Gerner-Smidt P."/>
        </authorList>
    </citation>
    <scope>NUCLEOTIDE SEQUENCE [LARGE SCALE GENOMIC DNA]</scope>
    <source>
        <strain evidence="2 3">PNUSAC011760</strain>
    </source>
</reference>
<accession>A0A698FST2</accession>
<keyword evidence="1" id="KW-0812">Transmembrane</keyword>
<protein>
    <submittedName>
        <fullName evidence="2">Uncharacterized protein</fullName>
    </submittedName>
</protein>
<dbReference type="Proteomes" id="UP000440714">
    <property type="component" value="Unassembled WGS sequence"/>
</dbReference>
<dbReference type="RefSeq" id="WP_214097918.1">
    <property type="nucleotide sequence ID" value="NZ_JAHCYQ010000012.1"/>
</dbReference>
<evidence type="ECO:0000256" key="1">
    <source>
        <dbReference type="SAM" id="Phobius"/>
    </source>
</evidence>
<sequence length="84" mass="9207">MESCAKIVAMAIITVVLILNILSVLIINRSIIILNTQIENTLTASVHRYGNQTETSIKSLFISTIGTQRTLNNLILEGAINPKK</sequence>
<proteinExistence type="predicted"/>
<gene>
    <name evidence="2" type="ORF">F5R70_04020</name>
</gene>
<dbReference type="AlphaFoldDB" id="A0A698FST2"/>
<dbReference type="EMBL" id="AAKYAN010000006">
    <property type="protein sequence ID" value="ECW8954609.1"/>
    <property type="molecule type" value="Genomic_DNA"/>
</dbReference>
<keyword evidence="1" id="KW-1133">Transmembrane helix</keyword>
<feature type="transmembrane region" description="Helical" evidence="1">
    <location>
        <begin position="7"/>
        <end position="27"/>
    </location>
</feature>
<evidence type="ECO:0000313" key="3">
    <source>
        <dbReference type="Proteomes" id="UP000440714"/>
    </source>
</evidence>
<comment type="caution">
    <text evidence="2">The sequence shown here is derived from an EMBL/GenBank/DDBJ whole genome shotgun (WGS) entry which is preliminary data.</text>
</comment>
<evidence type="ECO:0000313" key="2">
    <source>
        <dbReference type="EMBL" id="ECW8954609.1"/>
    </source>
</evidence>
<organism evidence="2 3">
    <name type="scientific">Campylobacter lari</name>
    <dbReference type="NCBI Taxonomy" id="201"/>
    <lineage>
        <taxon>Bacteria</taxon>
        <taxon>Pseudomonadati</taxon>
        <taxon>Campylobacterota</taxon>
        <taxon>Epsilonproteobacteria</taxon>
        <taxon>Campylobacterales</taxon>
        <taxon>Campylobacteraceae</taxon>
        <taxon>Campylobacter</taxon>
    </lineage>
</organism>
<name>A0A698FST2_CAMLA</name>